<gene>
    <name evidence="2" type="ORF">EMK97_10580</name>
</gene>
<protein>
    <submittedName>
        <fullName evidence="2">Uncharacterized protein</fullName>
    </submittedName>
</protein>
<keyword evidence="1" id="KW-0812">Transmembrane</keyword>
<dbReference type="KEGG" id="lsd:EMK97_10580"/>
<evidence type="ECO:0000313" key="2">
    <source>
        <dbReference type="EMBL" id="QBG36125.1"/>
    </source>
</evidence>
<dbReference type="Proteomes" id="UP000290244">
    <property type="component" value="Chromosome"/>
</dbReference>
<keyword evidence="3" id="KW-1185">Reference proteome</keyword>
<proteinExistence type="predicted"/>
<organism evidence="2 3">
    <name type="scientific">Litorilituus sediminis</name>
    <dbReference type="NCBI Taxonomy" id="718192"/>
    <lineage>
        <taxon>Bacteria</taxon>
        <taxon>Pseudomonadati</taxon>
        <taxon>Pseudomonadota</taxon>
        <taxon>Gammaproteobacteria</taxon>
        <taxon>Alteromonadales</taxon>
        <taxon>Colwelliaceae</taxon>
        <taxon>Litorilituus</taxon>
    </lineage>
</organism>
<feature type="transmembrane region" description="Helical" evidence="1">
    <location>
        <begin position="20"/>
        <end position="46"/>
    </location>
</feature>
<keyword evidence="1" id="KW-0472">Membrane</keyword>
<name>A0A4P6P9C1_9GAMM</name>
<accession>A0A4P6P9C1</accession>
<reference evidence="2 3" key="1">
    <citation type="submission" date="2018-12" db="EMBL/GenBank/DDBJ databases">
        <title>Complete genome of Litorilituus sediminis.</title>
        <authorList>
            <person name="Liu A."/>
            <person name="Rong J."/>
        </authorList>
    </citation>
    <scope>NUCLEOTIDE SEQUENCE [LARGE SCALE GENOMIC DNA]</scope>
    <source>
        <strain evidence="2 3">JCM 17549</strain>
    </source>
</reference>
<dbReference type="EMBL" id="CP034759">
    <property type="protein sequence ID" value="QBG36125.1"/>
    <property type="molecule type" value="Genomic_DNA"/>
</dbReference>
<dbReference type="RefSeq" id="WP_130601974.1">
    <property type="nucleotide sequence ID" value="NZ_CP034759.1"/>
</dbReference>
<dbReference type="AlphaFoldDB" id="A0A4P6P9C1"/>
<evidence type="ECO:0000256" key="1">
    <source>
        <dbReference type="SAM" id="Phobius"/>
    </source>
</evidence>
<sequence length="107" mass="12244">MNKSDFDYGPIAIGIFKALLWLTLVVVAINVYLLVIYVPFLLFLAFGLKPFLIKTGLAATYQGYSAQRADKANEKLRKAYYARNAETLDKRNKHLEDMRKKMAPKVK</sequence>
<keyword evidence="1" id="KW-1133">Transmembrane helix</keyword>
<evidence type="ECO:0000313" key="3">
    <source>
        <dbReference type="Proteomes" id="UP000290244"/>
    </source>
</evidence>